<evidence type="ECO:0000313" key="7">
    <source>
        <dbReference type="EMBL" id="TQM10097.1"/>
    </source>
</evidence>
<evidence type="ECO:0000256" key="2">
    <source>
        <dbReference type="ARBA" id="ARBA00022448"/>
    </source>
</evidence>
<sequence length="231" mass="24995">MLSIDRLRTGYGAREAVFDVSLSVGEGEVVTLVGHNGAGKTTTLKAAMGLLPVWGGTVSFLGRPITNSSSAANVRRGLCMVLEDDFVFRDLTVEENLQVAAFTTPADAAAGIRRDVFALLPVLAERRTQRAGTMSGGERRMLSLGMALMSQARLLLLDEPSLGLAPVLVEQVMGLVGRLVVERGLSVLMVEQNVDQALRIADRVYVLRAGRIAAEEDAAALRRRSQWWDLF</sequence>
<gene>
    <name evidence="7" type="ORF">FB558_5879</name>
</gene>
<keyword evidence="4 7" id="KW-0067">ATP-binding</keyword>
<keyword evidence="3" id="KW-0547">Nucleotide-binding</keyword>
<evidence type="ECO:0000256" key="5">
    <source>
        <dbReference type="ARBA" id="ARBA00022970"/>
    </source>
</evidence>
<dbReference type="InterPro" id="IPR003439">
    <property type="entry name" value="ABC_transporter-like_ATP-bd"/>
</dbReference>
<comment type="caution">
    <text evidence="7">The sequence shown here is derived from an EMBL/GenBank/DDBJ whole genome shotgun (WGS) entry which is preliminary data.</text>
</comment>
<evidence type="ECO:0000256" key="1">
    <source>
        <dbReference type="ARBA" id="ARBA00005417"/>
    </source>
</evidence>
<dbReference type="PANTHER" id="PTHR43820:SF4">
    <property type="entry name" value="HIGH-AFFINITY BRANCHED-CHAIN AMINO ACID TRANSPORT ATP-BINDING PROTEIN LIVF"/>
    <property type="match status" value="1"/>
</dbReference>
<evidence type="ECO:0000259" key="6">
    <source>
        <dbReference type="PROSITE" id="PS50893"/>
    </source>
</evidence>
<dbReference type="Proteomes" id="UP000315677">
    <property type="component" value="Unassembled WGS sequence"/>
</dbReference>
<organism evidence="7 8">
    <name type="scientific">Pseudonocardia kunmingensis</name>
    <dbReference type="NCBI Taxonomy" id="630975"/>
    <lineage>
        <taxon>Bacteria</taxon>
        <taxon>Bacillati</taxon>
        <taxon>Actinomycetota</taxon>
        <taxon>Actinomycetes</taxon>
        <taxon>Pseudonocardiales</taxon>
        <taxon>Pseudonocardiaceae</taxon>
        <taxon>Pseudonocardia</taxon>
    </lineage>
</organism>
<proteinExistence type="inferred from homology"/>
<protein>
    <submittedName>
        <fullName evidence="7">Amino acid/amide ABC transporter ATP-binding protein 2 (HAAT family)</fullName>
    </submittedName>
</protein>
<dbReference type="OrthoDB" id="9776369at2"/>
<keyword evidence="2" id="KW-0813">Transport</keyword>
<evidence type="ECO:0000313" key="8">
    <source>
        <dbReference type="Proteomes" id="UP000315677"/>
    </source>
</evidence>
<dbReference type="Gene3D" id="3.40.50.300">
    <property type="entry name" value="P-loop containing nucleotide triphosphate hydrolases"/>
    <property type="match status" value="1"/>
</dbReference>
<evidence type="ECO:0000256" key="3">
    <source>
        <dbReference type="ARBA" id="ARBA00022741"/>
    </source>
</evidence>
<dbReference type="InterPro" id="IPR027417">
    <property type="entry name" value="P-loop_NTPase"/>
</dbReference>
<name>A0A543DL75_9PSEU</name>
<dbReference type="RefSeq" id="WP_142058695.1">
    <property type="nucleotide sequence ID" value="NZ_VFPA01000003.1"/>
</dbReference>
<dbReference type="GO" id="GO:0005524">
    <property type="term" value="F:ATP binding"/>
    <property type="evidence" value="ECO:0007669"/>
    <property type="project" value="UniProtKB-KW"/>
</dbReference>
<evidence type="ECO:0000256" key="4">
    <source>
        <dbReference type="ARBA" id="ARBA00022840"/>
    </source>
</evidence>
<dbReference type="GO" id="GO:0015807">
    <property type="term" value="P:L-amino acid transport"/>
    <property type="evidence" value="ECO:0007669"/>
    <property type="project" value="TreeGrafter"/>
</dbReference>
<accession>A0A543DL75</accession>
<reference evidence="7 8" key="1">
    <citation type="submission" date="2019-06" db="EMBL/GenBank/DDBJ databases">
        <title>Sequencing the genomes of 1000 actinobacteria strains.</title>
        <authorList>
            <person name="Klenk H.-P."/>
        </authorList>
    </citation>
    <scope>NUCLEOTIDE SEQUENCE [LARGE SCALE GENOMIC DNA]</scope>
    <source>
        <strain evidence="7 8">DSM 45301</strain>
    </source>
</reference>
<dbReference type="EMBL" id="VFPA01000003">
    <property type="protein sequence ID" value="TQM10097.1"/>
    <property type="molecule type" value="Genomic_DNA"/>
</dbReference>
<dbReference type="InterPro" id="IPR017871">
    <property type="entry name" value="ABC_transporter-like_CS"/>
</dbReference>
<dbReference type="PROSITE" id="PS50893">
    <property type="entry name" value="ABC_TRANSPORTER_2"/>
    <property type="match status" value="1"/>
</dbReference>
<dbReference type="InterPro" id="IPR052156">
    <property type="entry name" value="BCAA_Transport_ATP-bd_LivF"/>
</dbReference>
<dbReference type="Pfam" id="PF00005">
    <property type="entry name" value="ABC_tran"/>
    <property type="match status" value="1"/>
</dbReference>
<dbReference type="InterPro" id="IPR003593">
    <property type="entry name" value="AAA+_ATPase"/>
</dbReference>
<dbReference type="AlphaFoldDB" id="A0A543DL75"/>
<dbReference type="SUPFAM" id="SSF52540">
    <property type="entry name" value="P-loop containing nucleoside triphosphate hydrolases"/>
    <property type="match status" value="1"/>
</dbReference>
<dbReference type="GO" id="GO:0015658">
    <property type="term" value="F:branched-chain amino acid transmembrane transporter activity"/>
    <property type="evidence" value="ECO:0007669"/>
    <property type="project" value="TreeGrafter"/>
</dbReference>
<feature type="domain" description="ABC transporter" evidence="6">
    <location>
        <begin position="2"/>
        <end position="230"/>
    </location>
</feature>
<dbReference type="GO" id="GO:0016887">
    <property type="term" value="F:ATP hydrolysis activity"/>
    <property type="evidence" value="ECO:0007669"/>
    <property type="project" value="InterPro"/>
</dbReference>
<dbReference type="PROSITE" id="PS00211">
    <property type="entry name" value="ABC_TRANSPORTER_1"/>
    <property type="match status" value="1"/>
</dbReference>
<comment type="similarity">
    <text evidence="1">Belongs to the ABC transporter superfamily.</text>
</comment>
<dbReference type="SMART" id="SM00382">
    <property type="entry name" value="AAA"/>
    <property type="match status" value="1"/>
</dbReference>
<keyword evidence="8" id="KW-1185">Reference proteome</keyword>
<dbReference type="PANTHER" id="PTHR43820">
    <property type="entry name" value="HIGH-AFFINITY BRANCHED-CHAIN AMINO ACID TRANSPORT ATP-BINDING PROTEIN LIVF"/>
    <property type="match status" value="1"/>
</dbReference>
<dbReference type="CDD" id="cd03224">
    <property type="entry name" value="ABC_TM1139_LivF_branched"/>
    <property type="match status" value="1"/>
</dbReference>
<keyword evidence="5" id="KW-0029">Amino-acid transport</keyword>